<protein>
    <recommendedName>
        <fullName evidence="1">Transketolase N-terminal domain-containing protein</fullName>
    </recommendedName>
</protein>
<dbReference type="Gene3D" id="3.40.50.970">
    <property type="match status" value="1"/>
</dbReference>
<dbReference type="InterPro" id="IPR029061">
    <property type="entry name" value="THDP-binding"/>
</dbReference>
<accession>X1MET1</accession>
<dbReference type="InterPro" id="IPR033247">
    <property type="entry name" value="Transketolase_fam"/>
</dbReference>
<dbReference type="Pfam" id="PF00456">
    <property type="entry name" value="Transketolase_N"/>
    <property type="match status" value="1"/>
</dbReference>
<gene>
    <name evidence="2" type="ORF">S06H3_38241</name>
</gene>
<dbReference type="SUPFAM" id="SSF52518">
    <property type="entry name" value="Thiamin diphosphate-binding fold (THDP-binding)"/>
    <property type="match status" value="1"/>
</dbReference>
<dbReference type="GO" id="GO:0006098">
    <property type="term" value="P:pentose-phosphate shunt"/>
    <property type="evidence" value="ECO:0007669"/>
    <property type="project" value="TreeGrafter"/>
</dbReference>
<evidence type="ECO:0000313" key="2">
    <source>
        <dbReference type="EMBL" id="GAI29778.1"/>
    </source>
</evidence>
<dbReference type="PANTHER" id="PTHR43522">
    <property type="entry name" value="TRANSKETOLASE"/>
    <property type="match status" value="1"/>
</dbReference>
<name>X1MET1_9ZZZZ</name>
<comment type="caution">
    <text evidence="2">The sequence shown here is derived from an EMBL/GenBank/DDBJ whole genome shotgun (WGS) entry which is preliminary data.</text>
</comment>
<organism evidence="2">
    <name type="scientific">marine sediment metagenome</name>
    <dbReference type="NCBI Taxonomy" id="412755"/>
    <lineage>
        <taxon>unclassified sequences</taxon>
        <taxon>metagenomes</taxon>
        <taxon>ecological metagenomes</taxon>
    </lineage>
</organism>
<reference evidence="2" key="1">
    <citation type="journal article" date="2014" name="Front. Microbiol.">
        <title>High frequency of phylogenetically diverse reductive dehalogenase-homologous genes in deep subseafloor sedimentary metagenomes.</title>
        <authorList>
            <person name="Kawai M."/>
            <person name="Futagami T."/>
            <person name="Toyoda A."/>
            <person name="Takaki Y."/>
            <person name="Nishi S."/>
            <person name="Hori S."/>
            <person name="Arai W."/>
            <person name="Tsubouchi T."/>
            <person name="Morono Y."/>
            <person name="Uchiyama I."/>
            <person name="Ito T."/>
            <person name="Fujiyama A."/>
            <person name="Inagaki F."/>
            <person name="Takami H."/>
        </authorList>
    </citation>
    <scope>NUCLEOTIDE SEQUENCE</scope>
    <source>
        <strain evidence="2">Expedition CK06-06</strain>
    </source>
</reference>
<dbReference type="GO" id="GO:0005829">
    <property type="term" value="C:cytosol"/>
    <property type="evidence" value="ECO:0007669"/>
    <property type="project" value="TreeGrafter"/>
</dbReference>
<proteinExistence type="predicted"/>
<evidence type="ECO:0000259" key="1">
    <source>
        <dbReference type="Pfam" id="PF00456"/>
    </source>
</evidence>
<dbReference type="AlphaFoldDB" id="X1MET1"/>
<feature type="non-terminal residue" evidence="2">
    <location>
        <position position="1"/>
    </location>
</feature>
<feature type="domain" description="Transketolase N-terminal" evidence="1">
    <location>
        <begin position="1"/>
        <end position="94"/>
    </location>
</feature>
<sequence>FTEDVSQRFKAYGWHVVGPIDGMDVTGVDKAIRMAQVETSRPSLIICRTIIGYGSPNKAGTGSAHGEPLGEEEVRLTKERLGWSYEEPFAVPGMGSGAFQSSTTALSEQPI</sequence>
<dbReference type="GO" id="GO:0004802">
    <property type="term" value="F:transketolase activity"/>
    <property type="evidence" value="ECO:0007669"/>
    <property type="project" value="TreeGrafter"/>
</dbReference>
<dbReference type="PANTHER" id="PTHR43522:SF2">
    <property type="entry name" value="TRANSKETOLASE 1-RELATED"/>
    <property type="match status" value="1"/>
</dbReference>
<dbReference type="InterPro" id="IPR005474">
    <property type="entry name" value="Transketolase_N"/>
</dbReference>
<dbReference type="EMBL" id="BARV01023294">
    <property type="protein sequence ID" value="GAI29778.1"/>
    <property type="molecule type" value="Genomic_DNA"/>
</dbReference>